<dbReference type="AlphaFoldDB" id="A0A0D6R491"/>
<keyword evidence="3" id="KW-0805">Transcription regulation</keyword>
<evidence type="ECO:0000256" key="3">
    <source>
        <dbReference type="ARBA" id="ARBA00023015"/>
    </source>
</evidence>
<keyword evidence="5" id="KW-0539">Nucleus</keyword>
<dbReference type="GO" id="GO:0005667">
    <property type="term" value="C:transcription regulator complex"/>
    <property type="evidence" value="ECO:0007669"/>
    <property type="project" value="TreeGrafter"/>
</dbReference>
<proteinExistence type="inferred from homology"/>
<feature type="region of interest" description="Disordered" evidence="6">
    <location>
        <begin position="598"/>
        <end position="618"/>
    </location>
</feature>
<feature type="region of interest" description="Disordered" evidence="6">
    <location>
        <begin position="322"/>
        <end position="361"/>
    </location>
</feature>
<evidence type="ECO:0000256" key="6">
    <source>
        <dbReference type="SAM" id="MobiDB-lite"/>
    </source>
</evidence>
<evidence type="ECO:0000256" key="5">
    <source>
        <dbReference type="ARBA" id="ARBA00023242"/>
    </source>
</evidence>
<dbReference type="EMBL" id="GCKF01032141">
    <property type="protein sequence ID" value="JAG97634.1"/>
    <property type="molecule type" value="Transcribed_RNA"/>
</dbReference>
<evidence type="ECO:0000313" key="7">
    <source>
        <dbReference type="EMBL" id="JAG97634.1"/>
    </source>
</evidence>
<evidence type="ECO:0000256" key="2">
    <source>
        <dbReference type="ARBA" id="ARBA00010222"/>
    </source>
</evidence>
<keyword evidence="4" id="KW-0804">Transcription</keyword>
<feature type="compositionally biased region" description="Polar residues" evidence="6">
    <location>
        <begin position="337"/>
        <end position="356"/>
    </location>
</feature>
<dbReference type="GO" id="GO:0010628">
    <property type="term" value="P:positive regulation of gene expression"/>
    <property type="evidence" value="ECO:0007669"/>
    <property type="project" value="TreeGrafter"/>
</dbReference>
<evidence type="ECO:0008006" key="8">
    <source>
        <dbReference type="Google" id="ProtNLM"/>
    </source>
</evidence>
<accession>A0A0D6R491</accession>
<name>A0A0D6R491_ARACU</name>
<comment type="subcellular location">
    <subcellularLocation>
        <location evidence="1">Nucleus</location>
    </subcellularLocation>
</comment>
<organism evidence="7">
    <name type="scientific">Araucaria cunninghamii</name>
    <name type="common">Hoop pine</name>
    <name type="synonym">Moreton Bay pine</name>
    <dbReference type="NCBI Taxonomy" id="56994"/>
    <lineage>
        <taxon>Eukaryota</taxon>
        <taxon>Viridiplantae</taxon>
        <taxon>Streptophyta</taxon>
        <taxon>Embryophyta</taxon>
        <taxon>Tracheophyta</taxon>
        <taxon>Spermatophyta</taxon>
        <taxon>Pinopsida</taxon>
        <taxon>Pinidae</taxon>
        <taxon>Conifers II</taxon>
        <taxon>Araucariales</taxon>
        <taxon>Araucariaceae</taxon>
        <taxon>Araucaria</taxon>
    </lineage>
</organism>
<dbReference type="PANTHER" id="PTHR12691">
    <property type="entry name" value="MEDIATOR OF RNA POLYMERASE II TRANSCRIPTION SUBUNIT 23"/>
    <property type="match status" value="1"/>
</dbReference>
<sequence length="618" mass="68213">MVDVLLHNIQLQVQHGHNLQDLLLKSSASLAFFMWTHELLPVDIVLLALIDRDDDPHALRLVVGLLLDRQEFQQRVNHYYMNRGQPEHWLNPGPFQRVESQQALGNHLSGKDRYPVFFDDMVMRALPVIPLIIYRLIENDATDTAEKVLATYSRLMVYHPLRFTFVRDILAYFYGCIPSKLVVRILSILDLPKIPFSDAFLQHIASSNSTLCPPSDYFANLLLSLVNNVVPPIRSSAFMGDSFGTFSRTGGNRGQAAVQSVASNVPESQKVFYQNQDPGTYTQLLLDTAVIEILSLPTSCHQIVSTLVQVVVHVQPTQVQSSHSMQSMSSGISQSSNLPTSPSGGTADSMSTNRSAASAPGLNATGIGNNSAVQSSSCLMIQACGLLLAQLPPTFHIQFYAETARIIKDCWWLTDVTKSSFELDTAFGYALWDPTWAFQDNTSTTIGNLVALVHAFFSNLPYEWLEGTHAIIQNQRPITTIAQLRLAFRIMGPLLPRIVIARPLFKKTLALLFSVLGDVFGRNSQTSIPVEPTEISDLIDFLHHAVMYEAQTSAQNGGKPKPEILSLCSKAVELLRPELQHLLCHLTTDTNSSMYAATHPKIGQRPPSPLAGAGAGVM</sequence>
<evidence type="ECO:0000256" key="4">
    <source>
        <dbReference type="ARBA" id="ARBA00023163"/>
    </source>
</evidence>
<dbReference type="PANTHER" id="PTHR12691:SF10">
    <property type="entry name" value="MEDIATOR OF RNA POLYMERASE II TRANSCRIPTION SUBUNIT 23"/>
    <property type="match status" value="1"/>
</dbReference>
<evidence type="ECO:0000256" key="1">
    <source>
        <dbReference type="ARBA" id="ARBA00004123"/>
    </source>
</evidence>
<comment type="similarity">
    <text evidence="2">Belongs to the Mediator complex subunit 23 family.</text>
</comment>
<reference evidence="7" key="1">
    <citation type="submission" date="2015-03" db="EMBL/GenBank/DDBJ databases">
        <title>A transcriptome of Araucaria cunninghamii, an australian fine timber species.</title>
        <authorList>
            <person name="Jing Yi C.J.Y."/>
            <person name="Yin San L.Y.S."/>
            <person name="Abdul Karim S.S."/>
            <person name="Wan Azmi N.N."/>
            <person name="Hercus R.R."/>
            <person name="Croft L.L."/>
        </authorList>
    </citation>
    <scope>NUCLEOTIDE SEQUENCE</scope>
    <source>
        <strain evidence="7">MI0301</strain>
        <tissue evidence="7">Leaf</tissue>
    </source>
</reference>
<protein>
    <recommendedName>
        <fullName evidence="8">Mediator complex subunit 23</fullName>
    </recommendedName>
</protein>
<dbReference type="InterPro" id="IPR021629">
    <property type="entry name" value="Mediator_Med23"/>
</dbReference>
<dbReference type="GO" id="GO:0016592">
    <property type="term" value="C:mediator complex"/>
    <property type="evidence" value="ECO:0007669"/>
    <property type="project" value="TreeGrafter"/>
</dbReference>
<dbReference type="Pfam" id="PF11573">
    <property type="entry name" value="Med23"/>
    <property type="match status" value="1"/>
</dbReference>
<feature type="compositionally biased region" description="Low complexity" evidence="6">
    <location>
        <begin position="322"/>
        <end position="336"/>
    </location>
</feature>
<dbReference type="GO" id="GO:0006357">
    <property type="term" value="P:regulation of transcription by RNA polymerase II"/>
    <property type="evidence" value="ECO:0007669"/>
    <property type="project" value="TreeGrafter"/>
</dbReference>